<dbReference type="Proteomes" id="UP001152130">
    <property type="component" value="Unassembled WGS sequence"/>
</dbReference>
<protein>
    <submittedName>
        <fullName evidence="2">Uncharacterized protein</fullName>
    </submittedName>
</protein>
<reference evidence="2" key="1">
    <citation type="submission" date="2022-10" db="EMBL/GenBank/DDBJ databases">
        <title>Fusarium specimens isolated from Avocado Roots.</title>
        <authorList>
            <person name="Stajich J."/>
            <person name="Roper C."/>
            <person name="Heimlech-Rivalta G."/>
        </authorList>
    </citation>
    <scope>NUCLEOTIDE SEQUENCE</scope>
    <source>
        <strain evidence="2">CF00143</strain>
    </source>
</reference>
<name>A0A9W8UE38_9HYPO</name>
<dbReference type="AlphaFoldDB" id="A0A9W8UE38"/>
<dbReference type="EMBL" id="JAPDHF010000003">
    <property type="protein sequence ID" value="KAJ4020467.1"/>
    <property type="molecule type" value="Genomic_DNA"/>
</dbReference>
<evidence type="ECO:0000313" key="2">
    <source>
        <dbReference type="EMBL" id="KAJ4020467.1"/>
    </source>
</evidence>
<dbReference type="OrthoDB" id="5220943at2759"/>
<sequence>MDSALFDDVEDYPEPQPSFPAERSAEMPMLWDENHCRLIDSCARTESLYELYLQLPRLAADLEDNQILKDNDFPVVNTVQALKDFDWSMLELLHSMDHGVVESIVKNTFAFDVTMENISCFRMPQSSNPEVPGVYVVGLSILGRNGRFLDFKEMERLIQDINRYISGYEAYAKFKADEAQQGYSYAKTNQSKDEQRADAFWKRVDSFAGGNATAEPAFIKKDEEIPSIKALLKTFENMCDRSLDPAGTTRMLQSPLYVGCSKNLFERTKIYTRDSLRGMNKPMALTICILRMHKVKVDVCVGNVLRVWKEDQLPKAEQLVATLAGSLVYQHGFNATEAGGTGSRTLVDEDGLRANVAHIFSGTRLLLTNLRSSVQEGDLRHRFLRDIDRVNAQLQEVYKAFNEAVAFFESLPPNFEWTENLTAMEEVLRTLQKQAEEKEQAVRFWLLMIKIQNIWIEETGHALPLLGDGN</sequence>
<gene>
    <name evidence="2" type="ORF">NW766_001954</name>
</gene>
<evidence type="ECO:0000313" key="3">
    <source>
        <dbReference type="Proteomes" id="UP001152130"/>
    </source>
</evidence>
<keyword evidence="3" id="KW-1185">Reference proteome</keyword>
<feature type="region of interest" description="Disordered" evidence="1">
    <location>
        <begin position="1"/>
        <end position="21"/>
    </location>
</feature>
<evidence type="ECO:0000256" key="1">
    <source>
        <dbReference type="SAM" id="MobiDB-lite"/>
    </source>
</evidence>
<organism evidence="2 3">
    <name type="scientific">Fusarium irregulare</name>
    <dbReference type="NCBI Taxonomy" id="2494466"/>
    <lineage>
        <taxon>Eukaryota</taxon>
        <taxon>Fungi</taxon>
        <taxon>Dikarya</taxon>
        <taxon>Ascomycota</taxon>
        <taxon>Pezizomycotina</taxon>
        <taxon>Sordariomycetes</taxon>
        <taxon>Hypocreomycetidae</taxon>
        <taxon>Hypocreales</taxon>
        <taxon>Nectriaceae</taxon>
        <taxon>Fusarium</taxon>
        <taxon>Fusarium incarnatum-equiseti species complex</taxon>
    </lineage>
</organism>
<accession>A0A9W8UE38</accession>
<feature type="compositionally biased region" description="Acidic residues" evidence="1">
    <location>
        <begin position="1"/>
        <end position="13"/>
    </location>
</feature>
<comment type="caution">
    <text evidence="2">The sequence shown here is derived from an EMBL/GenBank/DDBJ whole genome shotgun (WGS) entry which is preliminary data.</text>
</comment>
<proteinExistence type="predicted"/>